<name>A0AAD6PUH7_9ROSI</name>
<sequence length="83" mass="10194">MMRLEVESHSTWYQALQQSVSDCHEAKRYGSPKCFLICRRTFLSWELQSSFERESERRVEMTRERKRVFMLALEDLFFLLYVF</sequence>
<reference evidence="1 2" key="1">
    <citation type="journal article" date="2023" name="Mol. Ecol. Resour.">
        <title>Chromosome-level genome assembly of a triploid poplar Populus alba 'Berolinensis'.</title>
        <authorList>
            <person name="Chen S."/>
            <person name="Yu Y."/>
            <person name="Wang X."/>
            <person name="Wang S."/>
            <person name="Zhang T."/>
            <person name="Zhou Y."/>
            <person name="He R."/>
            <person name="Meng N."/>
            <person name="Wang Y."/>
            <person name="Liu W."/>
            <person name="Liu Z."/>
            <person name="Liu J."/>
            <person name="Guo Q."/>
            <person name="Huang H."/>
            <person name="Sederoff R.R."/>
            <person name="Wang G."/>
            <person name="Qu G."/>
            <person name="Chen S."/>
        </authorList>
    </citation>
    <scope>NUCLEOTIDE SEQUENCE [LARGE SCALE GENOMIC DNA]</scope>
    <source>
        <strain evidence="1">SC-2020</strain>
    </source>
</reference>
<dbReference type="EMBL" id="JAQIZT010000016">
    <property type="protein sequence ID" value="KAJ6968064.1"/>
    <property type="molecule type" value="Genomic_DNA"/>
</dbReference>
<comment type="caution">
    <text evidence="1">The sequence shown here is derived from an EMBL/GenBank/DDBJ whole genome shotgun (WGS) entry which is preliminary data.</text>
</comment>
<proteinExistence type="predicted"/>
<dbReference type="Proteomes" id="UP001164929">
    <property type="component" value="Chromosome 16"/>
</dbReference>
<dbReference type="AlphaFoldDB" id="A0AAD6PUH7"/>
<keyword evidence="2" id="KW-1185">Reference proteome</keyword>
<protein>
    <submittedName>
        <fullName evidence="1">Uncharacterized protein</fullName>
    </submittedName>
</protein>
<evidence type="ECO:0000313" key="1">
    <source>
        <dbReference type="EMBL" id="KAJ6968064.1"/>
    </source>
</evidence>
<gene>
    <name evidence="1" type="ORF">NC653_036107</name>
</gene>
<evidence type="ECO:0000313" key="2">
    <source>
        <dbReference type="Proteomes" id="UP001164929"/>
    </source>
</evidence>
<accession>A0AAD6PUH7</accession>
<organism evidence="1 2">
    <name type="scientific">Populus alba x Populus x berolinensis</name>
    <dbReference type="NCBI Taxonomy" id="444605"/>
    <lineage>
        <taxon>Eukaryota</taxon>
        <taxon>Viridiplantae</taxon>
        <taxon>Streptophyta</taxon>
        <taxon>Embryophyta</taxon>
        <taxon>Tracheophyta</taxon>
        <taxon>Spermatophyta</taxon>
        <taxon>Magnoliopsida</taxon>
        <taxon>eudicotyledons</taxon>
        <taxon>Gunneridae</taxon>
        <taxon>Pentapetalae</taxon>
        <taxon>rosids</taxon>
        <taxon>fabids</taxon>
        <taxon>Malpighiales</taxon>
        <taxon>Salicaceae</taxon>
        <taxon>Saliceae</taxon>
        <taxon>Populus</taxon>
    </lineage>
</organism>